<keyword evidence="5" id="KW-1133">Transmembrane helix</keyword>
<dbReference type="Gene3D" id="4.10.400.10">
    <property type="entry name" value="Low-density Lipoprotein Receptor"/>
    <property type="match status" value="2"/>
</dbReference>
<dbReference type="EMBL" id="CH933806">
    <property type="protein sequence ID" value="EDW14155.2"/>
    <property type="molecule type" value="Genomic_DNA"/>
</dbReference>
<dbReference type="PROSITE" id="PS50068">
    <property type="entry name" value="LDLRA_2"/>
    <property type="match status" value="1"/>
</dbReference>
<dbReference type="CDD" id="cd00112">
    <property type="entry name" value="LDLa"/>
    <property type="match status" value="1"/>
</dbReference>
<feature type="disulfide bond" evidence="8">
    <location>
        <begin position="32"/>
        <end position="50"/>
    </location>
</feature>
<evidence type="ECO:0000256" key="2">
    <source>
        <dbReference type="ARBA" id="ARBA00004308"/>
    </source>
</evidence>
<dbReference type="KEGG" id="dmo:Dmoj_GI16928"/>
<accession>B4K6N9</accession>
<dbReference type="GO" id="GO:0012505">
    <property type="term" value="C:endomembrane system"/>
    <property type="evidence" value="ECO:0007669"/>
    <property type="project" value="UniProtKB-SubCell"/>
</dbReference>
<name>B4K6N9_DROMO</name>
<dbReference type="InterPro" id="IPR050685">
    <property type="entry name" value="LDLR"/>
</dbReference>
<dbReference type="GO" id="GO:0016192">
    <property type="term" value="P:vesicle-mediated transport"/>
    <property type="evidence" value="ECO:0007669"/>
    <property type="project" value="UniProtKB-ARBA"/>
</dbReference>
<comment type="subcellular location">
    <subcellularLocation>
        <location evidence="2">Endomembrane system</location>
    </subcellularLocation>
    <subcellularLocation>
        <location evidence="1">Membrane</location>
        <topology evidence="1">Single-pass membrane protein</topology>
    </subcellularLocation>
</comment>
<evidence type="ECO:0000313" key="9">
    <source>
        <dbReference type="EMBL" id="EDW14155.2"/>
    </source>
</evidence>
<evidence type="ECO:0000256" key="8">
    <source>
        <dbReference type="PROSITE-ProRule" id="PRU00124"/>
    </source>
</evidence>
<protein>
    <submittedName>
        <fullName evidence="9">Uncharacterized protein</fullName>
    </submittedName>
</protein>
<keyword evidence="7 8" id="KW-1015">Disulfide bond</keyword>
<dbReference type="HOGENOM" id="CLU_2608540_0_0_1"/>
<dbReference type="SUPFAM" id="SSF57424">
    <property type="entry name" value="LDL receptor-like module"/>
    <property type="match status" value="2"/>
</dbReference>
<keyword evidence="4" id="KW-0677">Repeat</keyword>
<dbReference type="PANTHER" id="PTHR24270">
    <property type="entry name" value="LOW-DENSITY LIPOPROTEIN RECEPTOR-RELATED"/>
    <property type="match status" value="1"/>
</dbReference>
<evidence type="ECO:0000256" key="1">
    <source>
        <dbReference type="ARBA" id="ARBA00004167"/>
    </source>
</evidence>
<organism evidence="9 10">
    <name type="scientific">Drosophila mojavensis</name>
    <name type="common">Fruit fly</name>
    <dbReference type="NCBI Taxonomy" id="7230"/>
    <lineage>
        <taxon>Eukaryota</taxon>
        <taxon>Metazoa</taxon>
        <taxon>Ecdysozoa</taxon>
        <taxon>Arthropoda</taxon>
        <taxon>Hexapoda</taxon>
        <taxon>Insecta</taxon>
        <taxon>Pterygota</taxon>
        <taxon>Neoptera</taxon>
        <taxon>Endopterygota</taxon>
        <taxon>Diptera</taxon>
        <taxon>Brachycera</taxon>
        <taxon>Muscomorpha</taxon>
        <taxon>Ephydroidea</taxon>
        <taxon>Drosophilidae</taxon>
        <taxon>Drosophila</taxon>
    </lineage>
</organism>
<dbReference type="PROSITE" id="PS01209">
    <property type="entry name" value="LDLRA_1"/>
    <property type="match status" value="2"/>
</dbReference>
<evidence type="ECO:0000313" key="10">
    <source>
        <dbReference type="Proteomes" id="UP000009192"/>
    </source>
</evidence>
<evidence type="ECO:0000256" key="6">
    <source>
        <dbReference type="ARBA" id="ARBA00023136"/>
    </source>
</evidence>
<keyword evidence="6" id="KW-0472">Membrane</keyword>
<dbReference type="InterPro" id="IPR036055">
    <property type="entry name" value="LDL_receptor-like_sf"/>
</dbReference>
<dbReference type="GO" id="GO:0005886">
    <property type="term" value="C:plasma membrane"/>
    <property type="evidence" value="ECO:0007669"/>
    <property type="project" value="TreeGrafter"/>
</dbReference>
<dbReference type="AlphaFoldDB" id="B4K6N9"/>
<keyword evidence="10" id="KW-1185">Reference proteome</keyword>
<comment type="caution">
    <text evidence="8">Lacks conserved residue(s) required for the propagation of feature annotation.</text>
</comment>
<gene>
    <name evidence="9" type="primary">Dmoj\GI16928</name>
    <name evidence="9" type="ORF">Dmoj_GI16928</name>
</gene>
<dbReference type="SMART" id="SM00192">
    <property type="entry name" value="LDLa"/>
    <property type="match status" value="2"/>
</dbReference>
<sequence length="114" mass="12322">MPLLCDGKKDGPDSTDEVFSACYNVLCSGFRCNYGGCIDASLKCNNINDCWDKSDENKFLCANETTILELLTDLSGNCACLHWSNVCDGVGDCRNGEDEDKNICGVNHCASGSF</sequence>
<dbReference type="InterPro" id="IPR002172">
    <property type="entry name" value="LDrepeatLR_classA_rpt"/>
</dbReference>
<dbReference type="Pfam" id="PF00057">
    <property type="entry name" value="Ldl_recept_a"/>
    <property type="match status" value="1"/>
</dbReference>
<proteinExistence type="predicted"/>
<evidence type="ECO:0000256" key="3">
    <source>
        <dbReference type="ARBA" id="ARBA00022692"/>
    </source>
</evidence>
<keyword evidence="3" id="KW-0812">Transmembrane</keyword>
<dbReference type="PRINTS" id="PR00261">
    <property type="entry name" value="LDLRECEPTOR"/>
</dbReference>
<dbReference type="InParanoid" id="B4K6N9"/>
<evidence type="ECO:0000256" key="4">
    <source>
        <dbReference type="ARBA" id="ARBA00022737"/>
    </source>
</evidence>
<dbReference type="Proteomes" id="UP000009192">
    <property type="component" value="Unassembled WGS sequence"/>
</dbReference>
<evidence type="ECO:0000256" key="7">
    <source>
        <dbReference type="ARBA" id="ARBA00023157"/>
    </source>
</evidence>
<evidence type="ECO:0000256" key="5">
    <source>
        <dbReference type="ARBA" id="ARBA00022989"/>
    </source>
</evidence>
<dbReference type="InterPro" id="IPR023415">
    <property type="entry name" value="LDLR_class-A_CS"/>
</dbReference>
<reference evidence="9 10" key="1">
    <citation type="journal article" date="2007" name="Nature">
        <title>Evolution of genes and genomes on the Drosophila phylogeny.</title>
        <authorList>
            <consortium name="Drosophila 12 Genomes Consortium"/>
            <person name="Clark A.G."/>
            <person name="Eisen M.B."/>
            <person name="Smith D.R."/>
            <person name="Bergman C.M."/>
            <person name="Oliver B."/>
            <person name="Markow T.A."/>
            <person name="Kaufman T.C."/>
            <person name="Kellis M."/>
            <person name="Gelbart W."/>
            <person name="Iyer V.N."/>
            <person name="Pollard D.A."/>
            <person name="Sackton T.B."/>
            <person name="Larracuente A.M."/>
            <person name="Singh N.D."/>
            <person name="Abad J.P."/>
            <person name="Abt D.N."/>
            <person name="Adryan B."/>
            <person name="Aguade M."/>
            <person name="Akashi H."/>
            <person name="Anderson W.W."/>
            <person name="Aquadro C.F."/>
            <person name="Ardell D.H."/>
            <person name="Arguello R."/>
            <person name="Artieri C.G."/>
            <person name="Barbash D.A."/>
            <person name="Barker D."/>
            <person name="Barsanti P."/>
            <person name="Batterham P."/>
            <person name="Batzoglou S."/>
            <person name="Begun D."/>
            <person name="Bhutkar A."/>
            <person name="Blanco E."/>
            <person name="Bosak S.A."/>
            <person name="Bradley R.K."/>
            <person name="Brand A.D."/>
            <person name="Brent M.R."/>
            <person name="Brooks A.N."/>
            <person name="Brown R.H."/>
            <person name="Butlin R.K."/>
            <person name="Caggese C."/>
            <person name="Calvi B.R."/>
            <person name="Bernardo de Carvalho A."/>
            <person name="Caspi A."/>
            <person name="Castrezana S."/>
            <person name="Celniker S.E."/>
            <person name="Chang J.L."/>
            <person name="Chapple C."/>
            <person name="Chatterji S."/>
            <person name="Chinwalla A."/>
            <person name="Civetta A."/>
            <person name="Clifton S.W."/>
            <person name="Comeron J.M."/>
            <person name="Costello J.C."/>
            <person name="Coyne J.A."/>
            <person name="Daub J."/>
            <person name="David R.G."/>
            <person name="Delcher A.L."/>
            <person name="Delehaunty K."/>
            <person name="Do C.B."/>
            <person name="Ebling H."/>
            <person name="Edwards K."/>
            <person name="Eickbush T."/>
            <person name="Evans J.D."/>
            <person name="Filipski A."/>
            <person name="Findeiss S."/>
            <person name="Freyhult E."/>
            <person name="Fulton L."/>
            <person name="Fulton R."/>
            <person name="Garcia A.C."/>
            <person name="Gardiner A."/>
            <person name="Garfield D.A."/>
            <person name="Garvin B.E."/>
            <person name="Gibson G."/>
            <person name="Gilbert D."/>
            <person name="Gnerre S."/>
            <person name="Godfrey J."/>
            <person name="Good R."/>
            <person name="Gotea V."/>
            <person name="Gravely B."/>
            <person name="Greenberg A.J."/>
            <person name="Griffiths-Jones S."/>
            <person name="Gross S."/>
            <person name="Guigo R."/>
            <person name="Gustafson E.A."/>
            <person name="Haerty W."/>
            <person name="Hahn M.W."/>
            <person name="Halligan D.L."/>
            <person name="Halpern A.L."/>
            <person name="Halter G.M."/>
            <person name="Han M.V."/>
            <person name="Heger A."/>
            <person name="Hillier L."/>
            <person name="Hinrichs A.S."/>
            <person name="Holmes I."/>
            <person name="Hoskins R.A."/>
            <person name="Hubisz M.J."/>
            <person name="Hultmark D."/>
            <person name="Huntley M.A."/>
            <person name="Jaffe D.B."/>
            <person name="Jagadeeshan S."/>
            <person name="Jeck W.R."/>
            <person name="Johnson J."/>
            <person name="Jones C.D."/>
            <person name="Jordan W.C."/>
            <person name="Karpen G.H."/>
            <person name="Kataoka E."/>
            <person name="Keightley P.D."/>
            <person name="Kheradpour P."/>
            <person name="Kirkness E.F."/>
            <person name="Koerich L.B."/>
            <person name="Kristiansen K."/>
            <person name="Kudrna D."/>
            <person name="Kulathinal R.J."/>
            <person name="Kumar S."/>
            <person name="Kwok R."/>
            <person name="Lander E."/>
            <person name="Langley C.H."/>
            <person name="Lapoint R."/>
            <person name="Lazzaro B.P."/>
            <person name="Lee S.J."/>
            <person name="Levesque L."/>
            <person name="Li R."/>
            <person name="Lin C.F."/>
            <person name="Lin M.F."/>
            <person name="Lindblad-Toh K."/>
            <person name="Llopart A."/>
            <person name="Long M."/>
            <person name="Low L."/>
            <person name="Lozovsky E."/>
            <person name="Lu J."/>
            <person name="Luo M."/>
            <person name="Machado C.A."/>
            <person name="Makalowski W."/>
            <person name="Marzo M."/>
            <person name="Matsuda M."/>
            <person name="Matzkin L."/>
            <person name="McAllister B."/>
            <person name="McBride C.S."/>
            <person name="McKernan B."/>
            <person name="McKernan K."/>
            <person name="Mendez-Lago M."/>
            <person name="Minx P."/>
            <person name="Mollenhauer M.U."/>
            <person name="Montooth K."/>
            <person name="Mount S.M."/>
            <person name="Mu X."/>
            <person name="Myers E."/>
            <person name="Negre B."/>
            <person name="Newfeld S."/>
            <person name="Nielsen R."/>
            <person name="Noor M.A."/>
            <person name="O'Grady P."/>
            <person name="Pachter L."/>
            <person name="Papaceit M."/>
            <person name="Parisi M.J."/>
            <person name="Parisi M."/>
            <person name="Parts L."/>
            <person name="Pedersen J.S."/>
            <person name="Pesole G."/>
            <person name="Phillippy A.M."/>
            <person name="Ponting C.P."/>
            <person name="Pop M."/>
            <person name="Porcelli D."/>
            <person name="Powell J.R."/>
            <person name="Prohaska S."/>
            <person name="Pruitt K."/>
            <person name="Puig M."/>
            <person name="Quesneville H."/>
            <person name="Ram K.R."/>
            <person name="Rand D."/>
            <person name="Rasmussen M.D."/>
            <person name="Reed L.K."/>
            <person name="Reenan R."/>
            <person name="Reily A."/>
            <person name="Remington K.A."/>
            <person name="Rieger T.T."/>
            <person name="Ritchie M.G."/>
            <person name="Robin C."/>
            <person name="Rogers Y.H."/>
            <person name="Rohde C."/>
            <person name="Rozas J."/>
            <person name="Rubenfield M.J."/>
            <person name="Ruiz A."/>
            <person name="Russo S."/>
            <person name="Salzberg S.L."/>
            <person name="Sanchez-Gracia A."/>
            <person name="Saranga D.J."/>
            <person name="Sato H."/>
            <person name="Schaeffer S.W."/>
            <person name="Schatz M.C."/>
            <person name="Schlenke T."/>
            <person name="Schwartz R."/>
            <person name="Segarra C."/>
            <person name="Singh R.S."/>
            <person name="Sirot L."/>
            <person name="Sirota M."/>
            <person name="Sisneros N.B."/>
            <person name="Smith C.D."/>
            <person name="Smith T.F."/>
            <person name="Spieth J."/>
            <person name="Stage D.E."/>
            <person name="Stark A."/>
            <person name="Stephan W."/>
            <person name="Strausberg R.L."/>
            <person name="Strempel S."/>
            <person name="Sturgill D."/>
            <person name="Sutton G."/>
            <person name="Sutton G.G."/>
            <person name="Tao W."/>
            <person name="Teichmann S."/>
            <person name="Tobari Y.N."/>
            <person name="Tomimura Y."/>
            <person name="Tsolas J.M."/>
            <person name="Valente V.L."/>
            <person name="Venter E."/>
            <person name="Venter J.C."/>
            <person name="Vicario S."/>
            <person name="Vieira F.G."/>
            <person name="Vilella A.J."/>
            <person name="Villasante A."/>
            <person name="Walenz B."/>
            <person name="Wang J."/>
            <person name="Wasserman M."/>
            <person name="Watts T."/>
            <person name="Wilson D."/>
            <person name="Wilson R.K."/>
            <person name="Wing R.A."/>
            <person name="Wolfner M.F."/>
            <person name="Wong A."/>
            <person name="Wong G.K."/>
            <person name="Wu C.I."/>
            <person name="Wu G."/>
            <person name="Yamamoto D."/>
            <person name="Yang H.P."/>
            <person name="Yang S.P."/>
            <person name="Yorke J.A."/>
            <person name="Yoshida K."/>
            <person name="Zdobnov E."/>
            <person name="Zhang P."/>
            <person name="Zhang Y."/>
            <person name="Zimin A.V."/>
            <person name="Baldwin J."/>
            <person name="Abdouelleil A."/>
            <person name="Abdulkadir J."/>
            <person name="Abebe A."/>
            <person name="Abera B."/>
            <person name="Abreu J."/>
            <person name="Acer S.C."/>
            <person name="Aftuck L."/>
            <person name="Alexander A."/>
            <person name="An P."/>
            <person name="Anderson E."/>
            <person name="Anderson S."/>
            <person name="Arachi H."/>
            <person name="Azer M."/>
            <person name="Bachantsang P."/>
            <person name="Barry A."/>
            <person name="Bayul T."/>
            <person name="Berlin A."/>
            <person name="Bessette D."/>
            <person name="Bloom T."/>
            <person name="Blye J."/>
            <person name="Boguslavskiy L."/>
            <person name="Bonnet C."/>
            <person name="Boukhgalter B."/>
            <person name="Bourzgui I."/>
            <person name="Brown A."/>
            <person name="Cahill P."/>
            <person name="Channer S."/>
            <person name="Cheshatsang Y."/>
            <person name="Chuda L."/>
            <person name="Citroen M."/>
            <person name="Collymore A."/>
            <person name="Cooke P."/>
            <person name="Costello M."/>
            <person name="D'Aco K."/>
            <person name="Daza R."/>
            <person name="De Haan G."/>
            <person name="DeGray S."/>
            <person name="DeMaso C."/>
            <person name="Dhargay N."/>
            <person name="Dooley K."/>
            <person name="Dooley E."/>
            <person name="Doricent M."/>
            <person name="Dorje P."/>
            <person name="Dorjee K."/>
            <person name="Dupes A."/>
            <person name="Elong R."/>
            <person name="Falk J."/>
            <person name="Farina A."/>
            <person name="Faro S."/>
            <person name="Ferguson D."/>
            <person name="Fisher S."/>
            <person name="Foley C.D."/>
            <person name="Franke A."/>
            <person name="Friedrich D."/>
            <person name="Gadbois L."/>
            <person name="Gearin G."/>
            <person name="Gearin C.R."/>
            <person name="Giannoukos G."/>
            <person name="Goode T."/>
            <person name="Graham J."/>
            <person name="Grandbois E."/>
            <person name="Grewal S."/>
            <person name="Gyaltsen K."/>
            <person name="Hafez N."/>
            <person name="Hagos B."/>
            <person name="Hall J."/>
            <person name="Henson C."/>
            <person name="Hollinger A."/>
            <person name="Honan T."/>
            <person name="Huard M.D."/>
            <person name="Hughes L."/>
            <person name="Hurhula B."/>
            <person name="Husby M.E."/>
            <person name="Kamat A."/>
            <person name="Kanga B."/>
            <person name="Kashin S."/>
            <person name="Khazanovich D."/>
            <person name="Kisner P."/>
            <person name="Lance K."/>
            <person name="Lara M."/>
            <person name="Lee W."/>
            <person name="Lennon N."/>
            <person name="Letendre F."/>
            <person name="LeVine R."/>
            <person name="Lipovsky A."/>
            <person name="Liu X."/>
            <person name="Liu J."/>
            <person name="Liu S."/>
            <person name="Lokyitsang T."/>
            <person name="Lokyitsang Y."/>
            <person name="Lubonja R."/>
            <person name="Lui A."/>
            <person name="MacDonald P."/>
            <person name="Magnisalis V."/>
            <person name="Maru K."/>
            <person name="Matthews C."/>
            <person name="McCusker W."/>
            <person name="McDonough S."/>
            <person name="Mehta T."/>
            <person name="Meldrim J."/>
            <person name="Meneus L."/>
            <person name="Mihai O."/>
            <person name="Mihalev A."/>
            <person name="Mihova T."/>
            <person name="Mittelman R."/>
            <person name="Mlenga V."/>
            <person name="Montmayeur A."/>
            <person name="Mulrain L."/>
            <person name="Navidi A."/>
            <person name="Naylor J."/>
            <person name="Negash T."/>
            <person name="Nguyen T."/>
            <person name="Nguyen N."/>
            <person name="Nicol R."/>
            <person name="Norbu C."/>
            <person name="Norbu N."/>
            <person name="Novod N."/>
            <person name="O'Neill B."/>
            <person name="Osman S."/>
            <person name="Markiewicz E."/>
            <person name="Oyono O.L."/>
            <person name="Patti C."/>
            <person name="Phunkhang P."/>
            <person name="Pierre F."/>
            <person name="Priest M."/>
            <person name="Raghuraman S."/>
            <person name="Rege F."/>
            <person name="Reyes R."/>
            <person name="Rise C."/>
            <person name="Rogov P."/>
            <person name="Ross K."/>
            <person name="Ryan E."/>
            <person name="Settipalli S."/>
            <person name="Shea T."/>
            <person name="Sherpa N."/>
            <person name="Shi L."/>
            <person name="Shih D."/>
            <person name="Sparrow T."/>
            <person name="Spaulding J."/>
            <person name="Stalker J."/>
            <person name="Stange-Thomann N."/>
            <person name="Stavropoulos S."/>
            <person name="Stone C."/>
            <person name="Strader C."/>
            <person name="Tesfaye S."/>
            <person name="Thomson T."/>
            <person name="Thoulutsang Y."/>
            <person name="Thoulutsang D."/>
            <person name="Topham K."/>
            <person name="Topping I."/>
            <person name="Tsamla T."/>
            <person name="Vassiliev H."/>
            <person name="Vo A."/>
            <person name="Wangchuk T."/>
            <person name="Wangdi T."/>
            <person name="Weiand M."/>
            <person name="Wilkinson J."/>
            <person name="Wilson A."/>
            <person name="Yadav S."/>
            <person name="Young G."/>
            <person name="Yu Q."/>
            <person name="Zembek L."/>
            <person name="Zhong D."/>
            <person name="Zimmer A."/>
            <person name="Zwirko Z."/>
            <person name="Jaffe D.B."/>
            <person name="Alvarez P."/>
            <person name="Brockman W."/>
            <person name="Butler J."/>
            <person name="Chin C."/>
            <person name="Gnerre S."/>
            <person name="Grabherr M."/>
            <person name="Kleber M."/>
            <person name="Mauceli E."/>
            <person name="MacCallum I."/>
        </authorList>
    </citation>
    <scope>NUCLEOTIDE SEQUENCE [LARGE SCALE GENOMIC DNA]</scope>
    <source>
        <strain evidence="10">Tucson 15081-1352.22</strain>
    </source>
</reference>